<reference evidence="5 6" key="1">
    <citation type="journal article" date="2020" name="Nat. Commun.">
        <title>Donkey genomes provide new insights into domestication and selection for coat color.</title>
        <authorList>
            <person name="Wang"/>
            <person name="C."/>
            <person name="Li"/>
            <person name="H."/>
            <person name="Guo"/>
            <person name="Y."/>
            <person name="Huang"/>
            <person name="J."/>
            <person name="Sun"/>
            <person name="Y."/>
            <person name="Min"/>
            <person name="J."/>
            <person name="Wang"/>
            <person name="J."/>
            <person name="Fang"/>
            <person name="X."/>
            <person name="Zhao"/>
            <person name="Z."/>
            <person name="Wang"/>
            <person name="S."/>
            <person name="Zhang"/>
            <person name="Y."/>
            <person name="Liu"/>
            <person name="Q."/>
            <person name="Jiang"/>
            <person name="Q."/>
            <person name="Wang"/>
            <person name="X."/>
            <person name="Guo"/>
            <person name="Y."/>
            <person name="Yang"/>
            <person name="C."/>
            <person name="Wang"/>
            <person name="Y."/>
            <person name="Tian"/>
            <person name="F."/>
            <person name="Zhuang"/>
            <person name="G."/>
            <person name="Fan"/>
            <person name="Y."/>
            <person name="Gao"/>
            <person name="Q."/>
            <person name="Li"/>
            <person name="Y."/>
            <person name="Ju"/>
            <person name="Z."/>
            <person name="Li"/>
            <person name="J."/>
            <person name="Li"/>
            <person name="R."/>
            <person name="Hou"/>
            <person name="M."/>
            <person name="Yang"/>
            <person name="G."/>
            <person name="Liu"/>
            <person name="G."/>
            <person name="Liu"/>
            <person name="W."/>
            <person name="Guo"/>
            <person name="J."/>
            <person name="Pan"/>
            <person name="S."/>
            <person name="Fan"/>
            <person name="G."/>
            <person name="Zhang"/>
            <person name="W."/>
            <person name="Zhang"/>
            <person name="R."/>
            <person name="Yu"/>
            <person name="J."/>
            <person name="Zhang"/>
            <person name="X."/>
            <person name="Yin"/>
            <person name="Q."/>
            <person name="Ji"/>
            <person name="C."/>
            <person name="Jin"/>
            <person name="Y."/>
            <person name="Yue"/>
            <person name="G."/>
            <person name="Liu"/>
            <person name="M."/>
            <person name="Xu"/>
            <person name="J."/>
            <person name="Liu"/>
            <person name="S."/>
            <person name="Jordana"/>
            <person name="J."/>
            <person name="Noce"/>
            <person name="A."/>
            <person name="Amills"/>
            <person name="M."/>
            <person name="Wu"/>
            <person name="D.D."/>
            <person name="Li"/>
            <person name="S."/>
            <person name="Zhou"/>
            <person name="X. and Zhong"/>
            <person name="J."/>
        </authorList>
    </citation>
    <scope>NUCLEOTIDE SEQUENCE [LARGE SCALE GENOMIC DNA]</scope>
</reference>
<dbReference type="Gene3D" id="2.40.50.90">
    <property type="match status" value="1"/>
</dbReference>
<feature type="compositionally biased region" description="Low complexity" evidence="2">
    <location>
        <begin position="312"/>
        <end position="321"/>
    </location>
</feature>
<dbReference type="Gene3D" id="2.30.30.140">
    <property type="match status" value="1"/>
</dbReference>
<dbReference type="Pfam" id="PF00076">
    <property type="entry name" value="RRM_1"/>
    <property type="match status" value="1"/>
</dbReference>
<dbReference type="PANTHER" id="PTHR48025:SF1">
    <property type="entry name" value="RRM DOMAIN-CONTAINING PROTEIN"/>
    <property type="match status" value="1"/>
</dbReference>
<feature type="region of interest" description="Disordered" evidence="2">
    <location>
        <begin position="207"/>
        <end position="411"/>
    </location>
</feature>
<reference evidence="5" key="2">
    <citation type="submission" date="2025-08" db="UniProtKB">
        <authorList>
            <consortium name="Ensembl"/>
        </authorList>
    </citation>
    <scope>IDENTIFICATION</scope>
</reference>
<feature type="compositionally biased region" description="Basic and acidic residues" evidence="2">
    <location>
        <begin position="338"/>
        <end position="361"/>
    </location>
</feature>
<dbReference type="SUPFAM" id="SSF63748">
    <property type="entry name" value="Tudor/PWWP/MBT"/>
    <property type="match status" value="1"/>
</dbReference>
<name>A0A8C4KQX9_EQUAS</name>
<evidence type="ECO:0000259" key="4">
    <source>
        <dbReference type="PROSITE" id="PS50102"/>
    </source>
</evidence>
<dbReference type="InterPro" id="IPR035437">
    <property type="entry name" value="SNase_OB-fold_sf"/>
</dbReference>
<dbReference type="CDD" id="cd21617">
    <property type="entry name" value="RRM_TDRD10"/>
    <property type="match status" value="1"/>
</dbReference>
<dbReference type="InterPro" id="IPR050502">
    <property type="entry name" value="Euk_RNA-bind_prot"/>
</dbReference>
<keyword evidence="6" id="KW-1185">Reference proteome</keyword>
<feature type="compositionally biased region" description="Low complexity" evidence="2">
    <location>
        <begin position="291"/>
        <end position="304"/>
    </location>
</feature>
<evidence type="ECO:0000256" key="3">
    <source>
        <dbReference type="SAM" id="Phobius"/>
    </source>
</evidence>
<dbReference type="InterPro" id="IPR002999">
    <property type="entry name" value="Tudor"/>
</dbReference>
<dbReference type="PANTHER" id="PTHR48025">
    <property type="entry name" value="OS02G0815200 PROTEIN"/>
    <property type="match status" value="1"/>
</dbReference>
<dbReference type="Proteomes" id="UP000694387">
    <property type="component" value="Chromosome 25"/>
</dbReference>
<keyword evidence="3" id="KW-1133">Transmembrane helix</keyword>
<gene>
    <name evidence="5" type="primary">TDRD10</name>
</gene>
<organism evidence="5 6">
    <name type="scientific">Equus asinus</name>
    <name type="common">Donkey</name>
    <name type="synonym">Equus africanus asinus</name>
    <dbReference type="NCBI Taxonomy" id="9793"/>
    <lineage>
        <taxon>Eukaryota</taxon>
        <taxon>Metazoa</taxon>
        <taxon>Chordata</taxon>
        <taxon>Craniata</taxon>
        <taxon>Vertebrata</taxon>
        <taxon>Euteleostomi</taxon>
        <taxon>Mammalia</taxon>
        <taxon>Eutheria</taxon>
        <taxon>Laurasiatheria</taxon>
        <taxon>Perissodactyla</taxon>
        <taxon>Equidae</taxon>
        <taxon>Equus</taxon>
    </lineage>
</organism>
<keyword evidence="3" id="KW-0472">Membrane</keyword>
<evidence type="ECO:0000256" key="1">
    <source>
        <dbReference type="ARBA" id="ARBA00022884"/>
    </source>
</evidence>
<evidence type="ECO:0000313" key="6">
    <source>
        <dbReference type="Proteomes" id="UP000694387"/>
    </source>
</evidence>
<protein>
    <submittedName>
        <fullName evidence="5">Tudor domain containing 10</fullName>
    </submittedName>
</protein>
<accession>A0A8C4KQX9</accession>
<dbReference type="PROSITE" id="PS50102">
    <property type="entry name" value="RRM"/>
    <property type="match status" value="1"/>
</dbReference>
<dbReference type="AlphaFoldDB" id="A0A8C4KQX9"/>
<feature type="transmembrane region" description="Helical" evidence="3">
    <location>
        <begin position="62"/>
        <end position="87"/>
    </location>
</feature>
<dbReference type="GeneTree" id="ENSGT00390000006620"/>
<dbReference type="InterPro" id="IPR012677">
    <property type="entry name" value="Nucleotide-bd_a/b_plait_sf"/>
</dbReference>
<dbReference type="InterPro" id="IPR047385">
    <property type="entry name" value="RRM_TDRD10"/>
</dbReference>
<dbReference type="Gene3D" id="3.30.70.330">
    <property type="match status" value="1"/>
</dbReference>
<dbReference type="CDD" id="cd20432">
    <property type="entry name" value="Tudor_TDRD10"/>
    <property type="match status" value="1"/>
</dbReference>
<dbReference type="SUPFAM" id="SSF54928">
    <property type="entry name" value="RNA-binding domain, RBD"/>
    <property type="match status" value="1"/>
</dbReference>
<keyword evidence="1" id="KW-0694">RNA-binding</keyword>
<dbReference type="Ensembl" id="ENSEAST00005000363.2">
    <property type="protein sequence ID" value="ENSEASP00005000283.2"/>
    <property type="gene ID" value="ENSEASG00005000310.2"/>
</dbReference>
<feature type="region of interest" description="Disordered" evidence="2">
    <location>
        <begin position="549"/>
        <end position="594"/>
    </location>
</feature>
<feature type="compositionally biased region" description="Gly residues" evidence="2">
    <location>
        <begin position="273"/>
        <end position="290"/>
    </location>
</feature>
<reference evidence="5" key="3">
    <citation type="submission" date="2025-09" db="UniProtKB">
        <authorList>
            <consortium name="Ensembl"/>
        </authorList>
    </citation>
    <scope>IDENTIFICATION</scope>
</reference>
<dbReference type="SMART" id="SM00360">
    <property type="entry name" value="RRM"/>
    <property type="match status" value="1"/>
</dbReference>
<dbReference type="Pfam" id="PF00567">
    <property type="entry name" value="TUDOR"/>
    <property type="match status" value="1"/>
</dbReference>
<sequence length="945" mass="100521">RGKRIRTFSEAYGTLRFALPPRGEAVHGRLCSYRVLLLNNLALVQLGAQGGRGRGCRGRAAAAAAAAAATAAAAAAAGVAALAVLLLSVHLDEPADVGAAARALGRAPVGLVLGGPGVLAALARGGLNQTLQAVAGQPAVLGGTGAGPAAPQLGRRVLAALARGGPRGARLRVLAQFATRPAARLGPLGHGLQVQGELLEPLGRHEGGAAGAAQERGGRGAGERGGPAQTRRGARGRGPLHSPGLGCWRPRRGPATAAPFVPAGRRPRPAGWGPYGPGAGGPGRRAGGRGPPLRTRTATGTTHRGPARARLQRLPGRGLRGSPEAAGAGGFPCFFLPKWERPGPRKSPDSPAHTPRDERGRSGGGRGVPGAATDGGPTAGRPPLRVPLPSAAGASQRRHLPPRSGGAGVSASAAAAPGVHVRGRLQRLHVLTGCARVLRASHLCAKQLPFCKRQLLQGAAFKCAQSAPRALTREGCPSAPQRAGRAPFTPLSLQTVFWGWCMVGMPTKSGRRGSVYPLPRSCRHSPPSTPQCPRPRLFPPGAVRGRPGIGCGGAAPPRARCSPRRRGAQRGGAKVPRRGCGWTPLARRGDPAGRNCSMSWSSSDFRPSAKLCRKNGVLEEQKSPRVKKRETEVYVGNLPLDISEEEIRYLLKDFSPLHVHKIQNGCRCFAFVDLGSVQKVALAIQELNGKLFHQRKLYVNSNKSSPKRTSDVSERPQELPVLEKASGQGFAKSTACTQLTPKASGETEKPRTTFFAVPMEMRGSFLVLLLRECFRDLCWLATIHNIGGEVGLLVTSIVPQTPFFWAMHVTETLHRNMQALFSTLAQAEERQPYLQDWAVQRGTRCLAEYHLGDYGRAWNRCWVLDRVDAWAVVMFIDFGRSATIPVQSLRSLDSDDFWTIPPLTQPFMLEKDILSSYQVIHRILKGKITGALNLESHILKFEEFK</sequence>
<dbReference type="InterPro" id="IPR035979">
    <property type="entry name" value="RBD_domain_sf"/>
</dbReference>
<dbReference type="GO" id="GO:0003729">
    <property type="term" value="F:mRNA binding"/>
    <property type="evidence" value="ECO:0007669"/>
    <property type="project" value="TreeGrafter"/>
</dbReference>
<evidence type="ECO:0000313" key="5">
    <source>
        <dbReference type="Ensembl" id="ENSEASP00005000283.2"/>
    </source>
</evidence>
<proteinExistence type="predicted"/>
<feature type="domain" description="RRM" evidence="4">
    <location>
        <begin position="631"/>
        <end position="704"/>
    </location>
</feature>
<evidence type="ECO:0000256" key="2">
    <source>
        <dbReference type="SAM" id="MobiDB-lite"/>
    </source>
</evidence>
<dbReference type="InterPro" id="IPR000504">
    <property type="entry name" value="RRM_dom"/>
</dbReference>
<feature type="compositionally biased region" description="Low complexity" evidence="2">
    <location>
        <begin position="257"/>
        <end position="272"/>
    </location>
</feature>
<feature type="compositionally biased region" description="Low complexity" evidence="2">
    <location>
        <begin position="369"/>
        <end position="383"/>
    </location>
</feature>
<keyword evidence="3" id="KW-0812">Transmembrane</keyword>